<evidence type="ECO:0000256" key="8">
    <source>
        <dbReference type="ARBA" id="ARBA00025049"/>
    </source>
</evidence>
<comment type="function">
    <text evidence="8 9">Involved in unsaturated fatty acids biosynthesis. Catalyzes the dehydration of short chain beta-hydroxyacyl-ACPs and long chain saturated and unsaturated beta-hydroxyacyl-ACPs.</text>
</comment>
<dbReference type="EC" id="4.2.1.59" evidence="9"/>
<reference evidence="10 11" key="1">
    <citation type="submission" date="2017-03" db="EMBL/GenBank/DDBJ databases">
        <title>The genome sequence of Candidatus Rickettsiella viridis.</title>
        <authorList>
            <person name="Nikoh N."/>
            <person name="Tsuchida T."/>
            <person name="Yamaguchi K."/>
            <person name="Maeda T."/>
            <person name="Shigenobu S."/>
            <person name="Fukatsu T."/>
        </authorList>
    </citation>
    <scope>NUCLEOTIDE SEQUENCE [LARGE SCALE GENOMIC DNA]</scope>
    <source>
        <strain evidence="10 11">Ap-RA04</strain>
    </source>
</reference>
<gene>
    <name evidence="9 10" type="primary">fabZ</name>
    <name evidence="10" type="ORF">RVIR1_08580</name>
</gene>
<comment type="similarity">
    <text evidence="2 9">Belongs to the thioester dehydratase family. FabZ subfamily.</text>
</comment>
<dbReference type="GO" id="GO:0019171">
    <property type="term" value="F:(3R)-hydroxyacyl-[acyl-carrier-protein] dehydratase activity"/>
    <property type="evidence" value="ECO:0007669"/>
    <property type="project" value="UniProtKB-EC"/>
</dbReference>
<keyword evidence="4 9" id="KW-0444">Lipid biosynthesis</keyword>
<dbReference type="NCBIfam" id="NF000582">
    <property type="entry name" value="PRK00006.1"/>
    <property type="match status" value="1"/>
</dbReference>
<dbReference type="RefSeq" id="WP_126322803.1">
    <property type="nucleotide sequence ID" value="NZ_AP018005.1"/>
</dbReference>
<dbReference type="InterPro" id="IPR029069">
    <property type="entry name" value="HotDog_dom_sf"/>
</dbReference>
<accession>A0A2Z5UWC7</accession>
<evidence type="ECO:0000256" key="1">
    <source>
        <dbReference type="ARBA" id="ARBA00004496"/>
    </source>
</evidence>
<comment type="subcellular location">
    <subcellularLocation>
        <location evidence="1 9">Cytoplasm</location>
    </subcellularLocation>
</comment>
<evidence type="ECO:0000313" key="10">
    <source>
        <dbReference type="EMBL" id="BBB15341.1"/>
    </source>
</evidence>
<keyword evidence="6 9" id="KW-0443">Lipid metabolism</keyword>
<dbReference type="PANTHER" id="PTHR30272">
    <property type="entry name" value="3-HYDROXYACYL-[ACYL-CARRIER-PROTEIN] DEHYDRATASE"/>
    <property type="match status" value="1"/>
</dbReference>
<dbReference type="FunFam" id="3.10.129.10:FF:000001">
    <property type="entry name" value="3-hydroxyacyl-[acyl-carrier-protein] dehydratase FabZ"/>
    <property type="match status" value="1"/>
</dbReference>
<protein>
    <recommendedName>
        <fullName evidence="9">3-hydroxyacyl-[acyl-carrier-protein] dehydratase FabZ</fullName>
        <ecNumber evidence="9">4.2.1.59</ecNumber>
    </recommendedName>
    <alternativeName>
        <fullName evidence="9">(3R)-hydroxymyristoyl-[acyl-carrier-protein] dehydratase</fullName>
        <shortName evidence="9">(3R)-hydroxymyristoyl-ACP dehydrase</shortName>
    </alternativeName>
    <alternativeName>
        <fullName evidence="9">Beta-hydroxyacyl-ACP dehydratase</fullName>
    </alternativeName>
</protein>
<evidence type="ECO:0000256" key="5">
    <source>
        <dbReference type="ARBA" id="ARBA00022556"/>
    </source>
</evidence>
<sequence>MSESTMDIQEILTYLPQRYPILMIDKVIAIEAGKSIIAIKNVTVNEPYFLGHFPGKPIMPGVLILEAMAQATGILALHANKERNKEGFLYLFAGIDNARFKRPVVPGDQLRIEAKVLKVKGDIWKCKVKAKVDGELACKAELMGAGRRS</sequence>
<dbReference type="GO" id="GO:0005737">
    <property type="term" value="C:cytoplasm"/>
    <property type="evidence" value="ECO:0007669"/>
    <property type="project" value="UniProtKB-SubCell"/>
</dbReference>
<evidence type="ECO:0000256" key="3">
    <source>
        <dbReference type="ARBA" id="ARBA00022490"/>
    </source>
</evidence>
<dbReference type="AlphaFoldDB" id="A0A2Z5UWC7"/>
<dbReference type="GO" id="GO:0009245">
    <property type="term" value="P:lipid A biosynthetic process"/>
    <property type="evidence" value="ECO:0007669"/>
    <property type="project" value="UniProtKB-UniRule"/>
</dbReference>
<dbReference type="Gene3D" id="3.10.129.10">
    <property type="entry name" value="Hotdog Thioesterase"/>
    <property type="match status" value="1"/>
</dbReference>
<organism evidence="10 11">
    <name type="scientific">Candidatus Rickettsiella viridis</name>
    <dbReference type="NCBI Taxonomy" id="676208"/>
    <lineage>
        <taxon>Bacteria</taxon>
        <taxon>Pseudomonadati</taxon>
        <taxon>Pseudomonadota</taxon>
        <taxon>Gammaproteobacteria</taxon>
        <taxon>Legionellales</taxon>
        <taxon>Coxiellaceae</taxon>
        <taxon>Rickettsiella</taxon>
    </lineage>
</organism>
<dbReference type="GO" id="GO:0006633">
    <property type="term" value="P:fatty acid biosynthetic process"/>
    <property type="evidence" value="ECO:0007669"/>
    <property type="project" value="UniProtKB-UniRule"/>
</dbReference>
<evidence type="ECO:0000256" key="2">
    <source>
        <dbReference type="ARBA" id="ARBA00009174"/>
    </source>
</evidence>
<evidence type="ECO:0000256" key="7">
    <source>
        <dbReference type="ARBA" id="ARBA00023239"/>
    </source>
</evidence>
<dbReference type="Pfam" id="PF07977">
    <property type="entry name" value="FabA"/>
    <property type="match status" value="1"/>
</dbReference>
<dbReference type="SUPFAM" id="SSF54637">
    <property type="entry name" value="Thioesterase/thiol ester dehydrase-isomerase"/>
    <property type="match status" value="1"/>
</dbReference>
<keyword evidence="3 9" id="KW-0963">Cytoplasm</keyword>
<evidence type="ECO:0000313" key="11">
    <source>
        <dbReference type="Proteomes" id="UP000282483"/>
    </source>
</evidence>
<evidence type="ECO:0000256" key="9">
    <source>
        <dbReference type="HAMAP-Rule" id="MF_00406"/>
    </source>
</evidence>
<keyword evidence="5 9" id="KW-0441">Lipid A biosynthesis</keyword>
<evidence type="ECO:0000256" key="4">
    <source>
        <dbReference type="ARBA" id="ARBA00022516"/>
    </source>
</evidence>
<proteinExistence type="inferred from homology"/>
<dbReference type="CDD" id="cd01288">
    <property type="entry name" value="FabZ"/>
    <property type="match status" value="1"/>
</dbReference>
<dbReference type="NCBIfam" id="TIGR01750">
    <property type="entry name" value="fabZ"/>
    <property type="match status" value="1"/>
</dbReference>
<name>A0A2Z5UWC7_9COXI</name>
<dbReference type="OrthoDB" id="9772788at2"/>
<dbReference type="InterPro" id="IPR010084">
    <property type="entry name" value="FabZ"/>
</dbReference>
<evidence type="ECO:0000256" key="6">
    <source>
        <dbReference type="ARBA" id="ARBA00023098"/>
    </source>
</evidence>
<dbReference type="KEGG" id="rvi:RVIR1_08580"/>
<comment type="catalytic activity">
    <reaction evidence="9">
        <text>a (3R)-hydroxyacyl-[ACP] = a (2E)-enoyl-[ACP] + H2O</text>
        <dbReference type="Rhea" id="RHEA:13097"/>
        <dbReference type="Rhea" id="RHEA-COMP:9925"/>
        <dbReference type="Rhea" id="RHEA-COMP:9945"/>
        <dbReference type="ChEBI" id="CHEBI:15377"/>
        <dbReference type="ChEBI" id="CHEBI:78784"/>
        <dbReference type="ChEBI" id="CHEBI:78827"/>
        <dbReference type="EC" id="4.2.1.59"/>
    </reaction>
</comment>
<dbReference type="InterPro" id="IPR013114">
    <property type="entry name" value="FabA_FabZ"/>
</dbReference>
<feature type="active site" evidence="9">
    <location>
        <position position="52"/>
    </location>
</feature>
<keyword evidence="11" id="KW-1185">Reference proteome</keyword>
<keyword evidence="7 9" id="KW-0456">Lyase</keyword>
<dbReference type="HAMAP" id="MF_00406">
    <property type="entry name" value="FabZ"/>
    <property type="match status" value="1"/>
</dbReference>
<dbReference type="GO" id="GO:0016020">
    <property type="term" value="C:membrane"/>
    <property type="evidence" value="ECO:0007669"/>
    <property type="project" value="GOC"/>
</dbReference>
<dbReference type="EMBL" id="AP018005">
    <property type="protein sequence ID" value="BBB15341.1"/>
    <property type="molecule type" value="Genomic_DNA"/>
</dbReference>
<dbReference type="PANTHER" id="PTHR30272:SF1">
    <property type="entry name" value="3-HYDROXYACYL-[ACYL-CARRIER-PROTEIN] DEHYDRATASE"/>
    <property type="match status" value="1"/>
</dbReference>
<dbReference type="Proteomes" id="UP000282483">
    <property type="component" value="Chromosome"/>
</dbReference>